<proteinExistence type="predicted"/>
<evidence type="ECO:0008006" key="4">
    <source>
        <dbReference type="Google" id="ProtNLM"/>
    </source>
</evidence>
<dbReference type="RefSeq" id="WP_248478957.1">
    <property type="nucleotide sequence ID" value="NZ_JALPRF010000003.1"/>
</dbReference>
<feature type="compositionally biased region" description="Pro residues" evidence="1">
    <location>
        <begin position="467"/>
        <end position="477"/>
    </location>
</feature>
<feature type="region of interest" description="Disordered" evidence="1">
    <location>
        <begin position="457"/>
        <end position="477"/>
    </location>
</feature>
<comment type="caution">
    <text evidence="2">The sequence shown here is derived from an EMBL/GenBank/DDBJ whole genome shotgun (WGS) entry which is preliminary data.</text>
</comment>
<accession>A0ABT0HR33</accession>
<reference evidence="2 3" key="1">
    <citation type="submission" date="2022-04" db="EMBL/GenBank/DDBJ databases">
        <title>Spirosoma sp. strain RP8 genome sequencing and assembly.</title>
        <authorList>
            <person name="Jung Y."/>
        </authorList>
    </citation>
    <scope>NUCLEOTIDE SEQUENCE [LARGE SCALE GENOMIC DNA]</scope>
    <source>
        <strain evidence="2 3">RP8</strain>
    </source>
</reference>
<evidence type="ECO:0000256" key="1">
    <source>
        <dbReference type="SAM" id="MobiDB-lite"/>
    </source>
</evidence>
<name>A0ABT0HR33_9BACT</name>
<keyword evidence="3" id="KW-1185">Reference proteome</keyword>
<evidence type="ECO:0000313" key="3">
    <source>
        <dbReference type="Proteomes" id="UP001202180"/>
    </source>
</evidence>
<sequence length="1136" mass="123497">MIAIFYAPFKRVVRCAVTNFCLLVWLTLPSSGLPITKKPMEPRPTRSKPRPTPVNLFTHPTYLPIVGQSSLSPADNDPIRFSLRANTQSIRLGEAIDLTIKAELLTVSPTLAFHLPGATGYKLKLLLPDGFEQTGGDIIDYIGAELSYPNQTEITYHVIGHFSTVATGTSFRLLRGHSQAGAQSLFVEKAVITLKERPTEKRALREAETISAETTLYVPTENASKSARVGTPNYRSYLEFATCESIGGWAIDLADVKQSIDLAIYVNDTKVATVKADERRTDVDQAFDITDSYQYGFRWTIPDQYKGNKPLHISVRYAGDNTELTHSPLSTPVCYGSAQPTETVSGPAESPANANYRGFLESANCDAIGGWIMNTTAPRQTVRLDVYINDAKVTTIKADENRTDVAQAYSVTGFDLYGYHWIIPDKYKQNAPLKISVKAAGSTFELSQSPVLLTTCPGSTSANAPTPSTPPTDPAPVNPVAPIEPANCAFTLSTNSAQATCSSAVSLSASCSGANCDQVSYTWSGNGVRQQGQTISLTAPATNGVYAYTVTASATGCDSKTAVASLTVEGCPTPAPTDCDLTLSASSINTNCGSAVSLSATCSGAACDQASYAWNGNGITGQGKTLNLTAPSTNGTYSYSVTASVNGCSRIAVATITVDGCTPPPTLSSNEQYPILDSPQPEDKRPVLQNDRVRVAIDLGVGGVVREVTDLQVGENMINCYVKSNGKRDAGRDDQISLYSLPDANTKWTINGKQILDDIGYNPVQGGNIAGEYSPILGYGRTDKMLYSKTRGLHWGLRNEPGDYVVEQWIRLEGNIVRRHVRITGDRRDQTKYADSRQQELPCTYTSSAFYQYYVVQGEPYSNAPLVNVNAIPNIGGSGKSFNQYNYSGHMGPYDVNASEPWIVAVRSNTNRGIALHTPYSHEFKAGLFDSPGVGAPESVNAGYISNGMNLILDPNGVYEFDVNMVVGTLDEIRSTINTLPRSETKPNYVFHNNPIRHGFTYRKGYDQGFPITNELIITPTDRRFRLVSPHKGYKASEFGVVYVRMRAITPETQLLFDWRKVGQSQLDAAGKPQSVTFTIIPDNQYHTYAIPVKNNELWNGIINEFSIRYTNPAESAINGQQFGVKWISATDLGDQ</sequence>
<dbReference type="EMBL" id="JALPRF010000003">
    <property type="protein sequence ID" value="MCK8494440.1"/>
    <property type="molecule type" value="Genomic_DNA"/>
</dbReference>
<protein>
    <recommendedName>
        <fullName evidence="4">Ig-like domain-containing protein</fullName>
    </recommendedName>
</protein>
<dbReference type="Proteomes" id="UP001202180">
    <property type="component" value="Unassembled WGS sequence"/>
</dbReference>
<gene>
    <name evidence="2" type="ORF">M0L20_21405</name>
</gene>
<feature type="region of interest" description="Disordered" evidence="1">
    <location>
        <begin position="36"/>
        <end position="55"/>
    </location>
</feature>
<evidence type="ECO:0000313" key="2">
    <source>
        <dbReference type="EMBL" id="MCK8494440.1"/>
    </source>
</evidence>
<organism evidence="2 3">
    <name type="scientific">Spirosoma liriopis</name>
    <dbReference type="NCBI Taxonomy" id="2937440"/>
    <lineage>
        <taxon>Bacteria</taxon>
        <taxon>Pseudomonadati</taxon>
        <taxon>Bacteroidota</taxon>
        <taxon>Cytophagia</taxon>
        <taxon>Cytophagales</taxon>
        <taxon>Cytophagaceae</taxon>
        <taxon>Spirosoma</taxon>
    </lineage>
</organism>